<dbReference type="EMBL" id="JRES01001412">
    <property type="protein sequence ID" value="KNC23131.1"/>
    <property type="molecule type" value="Genomic_DNA"/>
</dbReference>
<sequence>MVYINKKLADHNGFVEHRRVALPGEEEMRQGSKCNYNNREILQKGTENLLTQTIIKITTIIRLNYND</sequence>
<accession>A0A0L0BSY2</accession>
<evidence type="ECO:0000313" key="2">
    <source>
        <dbReference type="Proteomes" id="UP000037069"/>
    </source>
</evidence>
<evidence type="ECO:0000313" key="1">
    <source>
        <dbReference type="EMBL" id="KNC23131.1"/>
    </source>
</evidence>
<dbReference type="AlphaFoldDB" id="A0A0L0BSY2"/>
<gene>
    <name evidence="1" type="ORF">FF38_01756</name>
</gene>
<keyword evidence="2" id="KW-1185">Reference proteome</keyword>
<name>A0A0L0BSY2_LUCCU</name>
<dbReference type="Proteomes" id="UP000037069">
    <property type="component" value="Unassembled WGS sequence"/>
</dbReference>
<reference evidence="1 2" key="1">
    <citation type="journal article" date="2015" name="Nat. Commun.">
        <title>Lucilia cuprina genome unlocks parasitic fly biology to underpin future interventions.</title>
        <authorList>
            <person name="Anstead C.A."/>
            <person name="Korhonen P.K."/>
            <person name="Young N.D."/>
            <person name="Hall R.S."/>
            <person name="Jex A.R."/>
            <person name="Murali S.C."/>
            <person name="Hughes D.S."/>
            <person name="Lee S.F."/>
            <person name="Perry T."/>
            <person name="Stroehlein A.J."/>
            <person name="Ansell B.R."/>
            <person name="Breugelmans B."/>
            <person name="Hofmann A."/>
            <person name="Qu J."/>
            <person name="Dugan S."/>
            <person name="Lee S.L."/>
            <person name="Chao H."/>
            <person name="Dinh H."/>
            <person name="Han Y."/>
            <person name="Doddapaneni H.V."/>
            <person name="Worley K.C."/>
            <person name="Muzny D.M."/>
            <person name="Ioannidis P."/>
            <person name="Waterhouse R.M."/>
            <person name="Zdobnov E.M."/>
            <person name="James P.J."/>
            <person name="Bagnall N.H."/>
            <person name="Kotze A.C."/>
            <person name="Gibbs R.A."/>
            <person name="Richards S."/>
            <person name="Batterham P."/>
            <person name="Gasser R.B."/>
        </authorList>
    </citation>
    <scope>NUCLEOTIDE SEQUENCE [LARGE SCALE GENOMIC DNA]</scope>
    <source>
        <strain evidence="1 2">LS</strain>
        <tissue evidence="1">Full body</tissue>
    </source>
</reference>
<organism evidence="1 2">
    <name type="scientific">Lucilia cuprina</name>
    <name type="common">Green bottle fly</name>
    <name type="synonym">Australian sheep blowfly</name>
    <dbReference type="NCBI Taxonomy" id="7375"/>
    <lineage>
        <taxon>Eukaryota</taxon>
        <taxon>Metazoa</taxon>
        <taxon>Ecdysozoa</taxon>
        <taxon>Arthropoda</taxon>
        <taxon>Hexapoda</taxon>
        <taxon>Insecta</taxon>
        <taxon>Pterygota</taxon>
        <taxon>Neoptera</taxon>
        <taxon>Endopterygota</taxon>
        <taxon>Diptera</taxon>
        <taxon>Brachycera</taxon>
        <taxon>Muscomorpha</taxon>
        <taxon>Oestroidea</taxon>
        <taxon>Calliphoridae</taxon>
        <taxon>Luciliinae</taxon>
        <taxon>Lucilia</taxon>
    </lineage>
</organism>
<comment type="caution">
    <text evidence="1">The sequence shown here is derived from an EMBL/GenBank/DDBJ whole genome shotgun (WGS) entry which is preliminary data.</text>
</comment>
<protein>
    <submittedName>
        <fullName evidence="1">Uncharacterized protein</fullName>
    </submittedName>
</protein>
<proteinExistence type="predicted"/>